<dbReference type="Proteomes" id="UP001501676">
    <property type="component" value="Unassembled WGS sequence"/>
</dbReference>
<evidence type="ECO:0000256" key="1">
    <source>
        <dbReference type="SAM" id="Coils"/>
    </source>
</evidence>
<organism evidence="3 4">
    <name type="scientific">Cryptosporangium minutisporangium</name>
    <dbReference type="NCBI Taxonomy" id="113569"/>
    <lineage>
        <taxon>Bacteria</taxon>
        <taxon>Bacillati</taxon>
        <taxon>Actinomycetota</taxon>
        <taxon>Actinomycetes</taxon>
        <taxon>Cryptosporangiales</taxon>
        <taxon>Cryptosporangiaceae</taxon>
        <taxon>Cryptosporangium</taxon>
    </lineage>
</organism>
<feature type="compositionally biased region" description="Basic and acidic residues" evidence="2">
    <location>
        <begin position="474"/>
        <end position="487"/>
    </location>
</feature>
<evidence type="ECO:0000256" key="2">
    <source>
        <dbReference type="SAM" id="MobiDB-lite"/>
    </source>
</evidence>
<reference evidence="4" key="1">
    <citation type="journal article" date="2019" name="Int. J. Syst. Evol. Microbiol.">
        <title>The Global Catalogue of Microorganisms (GCM) 10K type strain sequencing project: providing services to taxonomists for standard genome sequencing and annotation.</title>
        <authorList>
            <consortium name="The Broad Institute Genomics Platform"/>
            <consortium name="The Broad Institute Genome Sequencing Center for Infectious Disease"/>
            <person name="Wu L."/>
            <person name="Ma J."/>
        </authorList>
    </citation>
    <scope>NUCLEOTIDE SEQUENCE [LARGE SCALE GENOMIC DNA]</scope>
    <source>
        <strain evidence="4">JCM 9458</strain>
    </source>
</reference>
<accession>A0ABP6SRT9</accession>
<evidence type="ECO:0000313" key="3">
    <source>
        <dbReference type="EMBL" id="GAA3383330.1"/>
    </source>
</evidence>
<protein>
    <submittedName>
        <fullName evidence="3">Uncharacterized protein</fullName>
    </submittedName>
</protein>
<keyword evidence="4" id="KW-1185">Reference proteome</keyword>
<gene>
    <name evidence="3" type="ORF">GCM10020369_08810</name>
</gene>
<dbReference type="EMBL" id="BAAAYN010000005">
    <property type="protein sequence ID" value="GAA3383330.1"/>
    <property type="molecule type" value="Genomic_DNA"/>
</dbReference>
<proteinExistence type="predicted"/>
<evidence type="ECO:0000313" key="4">
    <source>
        <dbReference type="Proteomes" id="UP001501676"/>
    </source>
</evidence>
<comment type="caution">
    <text evidence="3">The sequence shown here is derived from an EMBL/GenBank/DDBJ whole genome shotgun (WGS) entry which is preliminary data.</text>
</comment>
<feature type="region of interest" description="Disordered" evidence="2">
    <location>
        <begin position="237"/>
        <end position="260"/>
    </location>
</feature>
<feature type="region of interest" description="Disordered" evidence="2">
    <location>
        <begin position="468"/>
        <end position="564"/>
    </location>
</feature>
<dbReference type="RefSeq" id="WP_345726647.1">
    <property type="nucleotide sequence ID" value="NZ_BAAAYN010000005.1"/>
</dbReference>
<feature type="region of interest" description="Disordered" evidence="2">
    <location>
        <begin position="141"/>
        <end position="223"/>
    </location>
</feature>
<name>A0ABP6SRT9_9ACTN</name>
<sequence>MADSPLTNAAKRLSAFHQALIAQGSALNDSALPGWAAPSRLRPVSGWQVGRMGQNAILLVYPDDPSSASYDWSWTNVELKLRLFNADLHLVLDALRPALRRTTALLLAEQEAQLLQLAHRFARDGADDRLSTSARRILGRARDAEARTEVLPGGTPRGPDEPNEVAENASPFGVGDEATPEAGSGVAPAPDGGVPATTDKSLPGGTPGPGAPRQAADTEPEPRIGRAMLLTAIADERRGLEDGSLDPLDPRDGAAGRSGPTAADIADLLAALALHPQTRDLLEAYAESGYRGNTAIQAQIRRATDATRELKQRLTTGDDADDAWTYSPLVLAAARSLGLESIPGFAAFAVDLGHQLGRTRTDAVIGAAQVLLLALTLTFTGPVGAVVVGALDLALSGVQIGVELLREYEQALAADASTFRASDDHFAEPPTGAATGIAVAGALLSAVGLTRDARRLLRTLPPAPRRLSAASGLELDRSPRTFDDHSIAAESPGGFKRLSDRLDLADQANGTPPRPRSVSPTDLPPATRPLTPQQMSARSKAAAQDPGARRHRATNRQPETIEKFRLTPEQRATANRGTVRDATQTAMTEVVTDPDAVTTGYGEVDLDAISRDVSRAPDLDELPRARGGRGSRSILTREGQEYDVFWRRGPSDAELTAWARRELPEGSPDPIVPGIIVSAKNPATVDHIVAVERLRQFFGFPQLTPANQARVLNYRPNLMAVSVEVNTRRGSRTFAEWEGIPGRNIPTDVLQELRRREVALATELQELIQTLLAEQNALRGLETAPLLPPGLEIAPLLPPGVGARLTGQAARGTRQDDPGR</sequence>
<feature type="coiled-coil region" evidence="1">
    <location>
        <begin position="750"/>
        <end position="784"/>
    </location>
</feature>
<keyword evidence="1" id="KW-0175">Coiled coil</keyword>